<proteinExistence type="predicted"/>
<feature type="non-terminal residue" evidence="1">
    <location>
        <position position="1"/>
    </location>
</feature>
<sequence>FELIYRQLHRLRSFIGQEVPFVACTTTCATSTFNIIWNSLGFGHQPFWGLDAGSDRANL</sequence>
<organism evidence="1 2">
    <name type="scientific">Mycena maculata</name>
    <dbReference type="NCBI Taxonomy" id="230809"/>
    <lineage>
        <taxon>Eukaryota</taxon>
        <taxon>Fungi</taxon>
        <taxon>Dikarya</taxon>
        <taxon>Basidiomycota</taxon>
        <taxon>Agaricomycotina</taxon>
        <taxon>Agaricomycetes</taxon>
        <taxon>Agaricomycetidae</taxon>
        <taxon>Agaricales</taxon>
        <taxon>Marasmiineae</taxon>
        <taxon>Mycenaceae</taxon>
        <taxon>Mycena</taxon>
    </lineage>
</organism>
<protein>
    <submittedName>
        <fullName evidence="1">Uncharacterized protein</fullName>
    </submittedName>
</protein>
<gene>
    <name evidence="1" type="ORF">DFH07DRAFT_706076</name>
</gene>
<feature type="non-terminal residue" evidence="1">
    <location>
        <position position="59"/>
    </location>
</feature>
<name>A0AAD7HG95_9AGAR</name>
<evidence type="ECO:0000313" key="2">
    <source>
        <dbReference type="Proteomes" id="UP001215280"/>
    </source>
</evidence>
<dbReference type="EMBL" id="JARJLG010000287">
    <property type="protein sequence ID" value="KAJ7719794.1"/>
    <property type="molecule type" value="Genomic_DNA"/>
</dbReference>
<keyword evidence="2" id="KW-1185">Reference proteome</keyword>
<accession>A0AAD7HG95</accession>
<dbReference type="Proteomes" id="UP001215280">
    <property type="component" value="Unassembled WGS sequence"/>
</dbReference>
<comment type="caution">
    <text evidence="1">The sequence shown here is derived from an EMBL/GenBank/DDBJ whole genome shotgun (WGS) entry which is preliminary data.</text>
</comment>
<dbReference type="AlphaFoldDB" id="A0AAD7HG95"/>
<evidence type="ECO:0000313" key="1">
    <source>
        <dbReference type="EMBL" id="KAJ7719794.1"/>
    </source>
</evidence>
<reference evidence="1" key="1">
    <citation type="submission" date="2023-03" db="EMBL/GenBank/DDBJ databases">
        <title>Massive genome expansion in bonnet fungi (Mycena s.s.) driven by repeated elements and novel gene families across ecological guilds.</title>
        <authorList>
            <consortium name="Lawrence Berkeley National Laboratory"/>
            <person name="Harder C.B."/>
            <person name="Miyauchi S."/>
            <person name="Viragh M."/>
            <person name="Kuo A."/>
            <person name="Thoen E."/>
            <person name="Andreopoulos B."/>
            <person name="Lu D."/>
            <person name="Skrede I."/>
            <person name="Drula E."/>
            <person name="Henrissat B."/>
            <person name="Morin E."/>
            <person name="Kohler A."/>
            <person name="Barry K."/>
            <person name="LaButti K."/>
            <person name="Morin E."/>
            <person name="Salamov A."/>
            <person name="Lipzen A."/>
            <person name="Mereny Z."/>
            <person name="Hegedus B."/>
            <person name="Baldrian P."/>
            <person name="Stursova M."/>
            <person name="Weitz H."/>
            <person name="Taylor A."/>
            <person name="Grigoriev I.V."/>
            <person name="Nagy L.G."/>
            <person name="Martin F."/>
            <person name="Kauserud H."/>
        </authorList>
    </citation>
    <scope>NUCLEOTIDE SEQUENCE</scope>
    <source>
        <strain evidence="1">CBHHK188m</strain>
    </source>
</reference>